<dbReference type="Proteomes" id="UP000245207">
    <property type="component" value="Unassembled WGS sequence"/>
</dbReference>
<accession>A0A2U1LK65</accession>
<dbReference type="Pfam" id="PF01453">
    <property type="entry name" value="B_lectin"/>
    <property type="match status" value="1"/>
</dbReference>
<dbReference type="SMART" id="SM00108">
    <property type="entry name" value="B_lectin"/>
    <property type="match status" value="1"/>
</dbReference>
<gene>
    <name evidence="5" type="ORF">CTI12_AA482180</name>
</gene>
<feature type="region of interest" description="Disordered" evidence="3">
    <location>
        <begin position="111"/>
        <end position="143"/>
    </location>
</feature>
<dbReference type="Gene3D" id="2.90.10.10">
    <property type="entry name" value="Bulb-type lectin domain"/>
    <property type="match status" value="1"/>
</dbReference>
<evidence type="ECO:0000313" key="6">
    <source>
        <dbReference type="Proteomes" id="UP000245207"/>
    </source>
</evidence>
<feature type="compositionally biased region" description="Basic and acidic residues" evidence="3">
    <location>
        <begin position="129"/>
        <end position="143"/>
    </location>
</feature>
<dbReference type="SUPFAM" id="SSF51110">
    <property type="entry name" value="alpha-D-mannose-specific plant lectins"/>
    <property type="match status" value="1"/>
</dbReference>
<dbReference type="EMBL" id="PKPP01008961">
    <property type="protein sequence ID" value="PWA49384.1"/>
    <property type="molecule type" value="Genomic_DNA"/>
</dbReference>
<keyword evidence="1" id="KW-0732">Signal</keyword>
<keyword evidence="6" id="KW-1185">Reference proteome</keyword>
<feature type="domain" description="Bulb-type lectin" evidence="4">
    <location>
        <begin position="166"/>
        <end position="327"/>
    </location>
</feature>
<comment type="caution">
    <text evidence="5">The sequence shown here is derived from an EMBL/GenBank/DDBJ whole genome shotgun (WGS) entry which is preliminary data.</text>
</comment>
<name>A0A2U1LK65_ARTAN</name>
<dbReference type="OrthoDB" id="4062651at2759"/>
<proteinExistence type="predicted"/>
<dbReference type="InterPro" id="IPR036426">
    <property type="entry name" value="Bulb-type_lectin_dom_sf"/>
</dbReference>
<dbReference type="Gene3D" id="3.30.200.20">
    <property type="entry name" value="Phosphorylase Kinase, domain 1"/>
    <property type="match status" value="1"/>
</dbReference>
<sequence>MNKGFLNKHDVNVNIDELNTTVSSGDSLHVPSSSMLHDDVNTIGEQELIDPGKNECKWPSIEKKTQNFFFEKIRRRGTKGRIKKPNTAVKEEDGSSSLLFSKVDEKEKTKEHKCERCGHENSSQGRPGRGQDKNWKPWKKKDGDQDLSQIRCYKCKELGHYKGEYIDTLQQGQQLKGWDYLVSSNRIFSLKFFGFGTTLSPYLGVFYNGKYNDGYNDYNSNKIRYRCPDDDLRFYSDKNGNKIRHCYPYDYRNSAVWVANRNNPIPDAYGNLVIDVHGKLSLLSREGTVLDLFSPTLVKRNASVTLLDSGNLVLQELFPDGSQKKVLWQSFDYPTDTLLPGMKLGINHKTGHRWSLTSWRSEQVPAKGSFTLTGDLNGTDQMVILRQGNTHWLSGPWQNGQFKNTDLESSGSDVRLDYVSNETEQSFTYLTRTYDSLPALRMCMDGRLMGTTLNLDVQCHLINDPPGCAEDEFEKINCRKDYYLTSNAYHDYHYTYVNEYVYDESYNLTLYDCKKICWSNCSCVACTYATKNKAGCKTYAQKTYKIVYTQEEYYTIEYRGGKALKTKKLLLHHIRRFYNYSMSSATSNFSSTNKLGEGGFGAVYKLFIKGYPIISGLEYGPQYSNDHV</sequence>
<evidence type="ECO:0000256" key="3">
    <source>
        <dbReference type="SAM" id="MobiDB-lite"/>
    </source>
</evidence>
<evidence type="ECO:0000256" key="1">
    <source>
        <dbReference type="ARBA" id="ARBA00022729"/>
    </source>
</evidence>
<evidence type="ECO:0000256" key="2">
    <source>
        <dbReference type="ARBA" id="ARBA00023180"/>
    </source>
</evidence>
<evidence type="ECO:0000313" key="5">
    <source>
        <dbReference type="EMBL" id="PWA49384.1"/>
    </source>
</evidence>
<protein>
    <recommendedName>
        <fullName evidence="4">Bulb-type lectin domain-containing protein</fullName>
    </recommendedName>
</protein>
<dbReference type="STRING" id="35608.A0A2U1LK65"/>
<evidence type="ECO:0000259" key="4">
    <source>
        <dbReference type="PROSITE" id="PS50927"/>
    </source>
</evidence>
<organism evidence="5 6">
    <name type="scientific">Artemisia annua</name>
    <name type="common">Sweet wormwood</name>
    <dbReference type="NCBI Taxonomy" id="35608"/>
    <lineage>
        <taxon>Eukaryota</taxon>
        <taxon>Viridiplantae</taxon>
        <taxon>Streptophyta</taxon>
        <taxon>Embryophyta</taxon>
        <taxon>Tracheophyta</taxon>
        <taxon>Spermatophyta</taxon>
        <taxon>Magnoliopsida</taxon>
        <taxon>eudicotyledons</taxon>
        <taxon>Gunneridae</taxon>
        <taxon>Pentapetalae</taxon>
        <taxon>asterids</taxon>
        <taxon>campanulids</taxon>
        <taxon>Asterales</taxon>
        <taxon>Asteraceae</taxon>
        <taxon>Asteroideae</taxon>
        <taxon>Anthemideae</taxon>
        <taxon>Artemisiinae</taxon>
        <taxon>Artemisia</taxon>
    </lineage>
</organism>
<dbReference type="PANTHER" id="PTHR32444">
    <property type="entry name" value="BULB-TYPE LECTIN DOMAIN-CONTAINING PROTEIN"/>
    <property type="match status" value="1"/>
</dbReference>
<dbReference type="PANTHER" id="PTHR32444:SF128">
    <property type="entry name" value="CURCULIN-LIKE (MANNOSE-BINDING) LECTIN FAMILY PROTEIN"/>
    <property type="match status" value="1"/>
</dbReference>
<dbReference type="InterPro" id="IPR001480">
    <property type="entry name" value="Bulb-type_lectin_dom"/>
</dbReference>
<reference evidence="5 6" key="1">
    <citation type="journal article" date="2018" name="Mol. Plant">
        <title>The genome of Artemisia annua provides insight into the evolution of Asteraceae family and artemisinin biosynthesis.</title>
        <authorList>
            <person name="Shen Q."/>
            <person name="Zhang L."/>
            <person name="Liao Z."/>
            <person name="Wang S."/>
            <person name="Yan T."/>
            <person name="Shi P."/>
            <person name="Liu M."/>
            <person name="Fu X."/>
            <person name="Pan Q."/>
            <person name="Wang Y."/>
            <person name="Lv Z."/>
            <person name="Lu X."/>
            <person name="Zhang F."/>
            <person name="Jiang W."/>
            <person name="Ma Y."/>
            <person name="Chen M."/>
            <person name="Hao X."/>
            <person name="Li L."/>
            <person name="Tang Y."/>
            <person name="Lv G."/>
            <person name="Zhou Y."/>
            <person name="Sun X."/>
            <person name="Brodelius P.E."/>
            <person name="Rose J.K.C."/>
            <person name="Tang K."/>
        </authorList>
    </citation>
    <scope>NUCLEOTIDE SEQUENCE [LARGE SCALE GENOMIC DNA]</scope>
    <source>
        <strain evidence="6">cv. Huhao1</strain>
        <tissue evidence="5">Leaf</tissue>
    </source>
</reference>
<dbReference type="PROSITE" id="PS50927">
    <property type="entry name" value="BULB_LECTIN"/>
    <property type="match status" value="1"/>
</dbReference>
<keyword evidence="2" id="KW-0325">Glycoprotein</keyword>
<dbReference type="AlphaFoldDB" id="A0A2U1LK65"/>